<name>A0AAV4LBD1_9BACL</name>
<dbReference type="PANTHER" id="PTHR30399:SF1">
    <property type="entry name" value="UTP PYROPHOSPHATASE"/>
    <property type="match status" value="1"/>
</dbReference>
<dbReference type="RefSeq" id="WP_282198328.1">
    <property type="nucleotide sequence ID" value="NZ_BOQE01000001.1"/>
</dbReference>
<organism evidence="2 3">
    <name type="scientific">Collibacillus ludicampi</name>
    <dbReference type="NCBI Taxonomy" id="2771369"/>
    <lineage>
        <taxon>Bacteria</taxon>
        <taxon>Bacillati</taxon>
        <taxon>Bacillota</taxon>
        <taxon>Bacilli</taxon>
        <taxon>Bacillales</taxon>
        <taxon>Alicyclobacillaceae</taxon>
        <taxon>Collibacillus</taxon>
    </lineage>
</organism>
<dbReference type="PANTHER" id="PTHR30399">
    <property type="entry name" value="UNCHARACTERIZED PROTEIN YGJP"/>
    <property type="match status" value="1"/>
</dbReference>
<dbReference type="CDD" id="cd07344">
    <property type="entry name" value="M48_yhfN_like"/>
    <property type="match status" value="1"/>
</dbReference>
<proteinExistence type="predicted"/>
<evidence type="ECO:0000259" key="1">
    <source>
        <dbReference type="Pfam" id="PF01863"/>
    </source>
</evidence>
<dbReference type="Gene3D" id="3.30.2010.10">
    <property type="entry name" value="Metalloproteases ('zincins'), catalytic domain"/>
    <property type="match status" value="1"/>
</dbReference>
<dbReference type="EMBL" id="BOQE01000001">
    <property type="protein sequence ID" value="GIM45096.1"/>
    <property type="molecule type" value="Genomic_DNA"/>
</dbReference>
<dbReference type="Pfam" id="PF01863">
    <property type="entry name" value="YgjP-like"/>
    <property type="match status" value="1"/>
</dbReference>
<protein>
    <recommendedName>
        <fullName evidence="1">YgjP-like metallopeptidase domain-containing protein</fullName>
    </recommendedName>
</protein>
<keyword evidence="3" id="KW-1185">Reference proteome</keyword>
<sequence length="254" mass="30229">MSHFSKYSQAHHEHVWTIDGQTIPYLVKESKRAKYVRIEIRPDGSLVVTRPAHVSLSTIEDILSKKKKWILFQREQLKQESTQHWQHTYQNGEPFLYMGEEVLLQVSHDEIARPLIRLHGKRLEALVPFSVSNEEMPVVLREAIENWYRMEAKRVITERVYELAVREGLTFNRIFIKGQKTRWGSCSTLGNLNFNWRLMMCPPEVIDYIIIHELCHLNEMNHSQRFWNLVALRCPNYKECELWLKQNGSQIMRK</sequence>
<comment type="caution">
    <text evidence="2">The sequence shown here is derived from an EMBL/GenBank/DDBJ whole genome shotgun (WGS) entry which is preliminary data.</text>
</comment>
<evidence type="ECO:0000313" key="2">
    <source>
        <dbReference type="EMBL" id="GIM45096.1"/>
    </source>
</evidence>
<accession>A0AAV4LBD1</accession>
<reference evidence="2" key="1">
    <citation type="journal article" date="2023" name="Int. J. Syst. Evol. Microbiol.">
        <title>Collibacillus ludicampi gen. nov., sp. nov., a new soil bacterium of the family Alicyclobacillaceae.</title>
        <authorList>
            <person name="Jojima T."/>
            <person name="Ioku Y."/>
            <person name="Fukuta Y."/>
            <person name="Shirasaka N."/>
            <person name="Matsumura Y."/>
            <person name="Mori M."/>
        </authorList>
    </citation>
    <scope>NUCLEOTIDE SEQUENCE</scope>
    <source>
        <strain evidence="2">TP075</strain>
    </source>
</reference>
<gene>
    <name evidence="2" type="ORF">DNHGIG_06450</name>
</gene>
<feature type="domain" description="YgjP-like metallopeptidase" evidence="1">
    <location>
        <begin position="34"/>
        <end position="247"/>
    </location>
</feature>
<dbReference type="InterPro" id="IPR002725">
    <property type="entry name" value="YgjP-like_metallopeptidase"/>
</dbReference>
<dbReference type="Proteomes" id="UP001057291">
    <property type="component" value="Unassembled WGS sequence"/>
</dbReference>
<dbReference type="InterPro" id="IPR053136">
    <property type="entry name" value="UTP_pyrophosphatase-like"/>
</dbReference>
<evidence type="ECO:0000313" key="3">
    <source>
        <dbReference type="Proteomes" id="UP001057291"/>
    </source>
</evidence>
<dbReference type="AlphaFoldDB" id="A0AAV4LBD1"/>